<name>Q5YPV0_NOCFA</name>
<gene>
    <name evidence="2" type="ordered locus">NFA_49390</name>
</gene>
<organism evidence="2 3">
    <name type="scientific">Nocardia farcinica (strain IFM 10152)</name>
    <dbReference type="NCBI Taxonomy" id="247156"/>
    <lineage>
        <taxon>Bacteria</taxon>
        <taxon>Bacillati</taxon>
        <taxon>Actinomycetota</taxon>
        <taxon>Actinomycetes</taxon>
        <taxon>Mycobacteriales</taxon>
        <taxon>Nocardiaceae</taxon>
        <taxon>Nocardia</taxon>
    </lineage>
</organism>
<accession>Q5YPV0</accession>
<dbReference type="AlphaFoldDB" id="Q5YPV0"/>
<feature type="region of interest" description="Disordered" evidence="1">
    <location>
        <begin position="172"/>
        <end position="239"/>
    </location>
</feature>
<evidence type="ECO:0000313" key="2">
    <source>
        <dbReference type="EMBL" id="BAD59791.1"/>
    </source>
</evidence>
<proteinExistence type="predicted"/>
<reference evidence="2 3" key="1">
    <citation type="journal article" date="2004" name="Proc. Natl. Acad. Sci. U.S.A.">
        <title>The complete genomic sequence of Nocardia farcinica IFM 10152.</title>
        <authorList>
            <person name="Ishikawa J."/>
            <person name="Yamashita A."/>
            <person name="Mikami Y."/>
            <person name="Hoshino Y."/>
            <person name="Kurita H."/>
            <person name="Hotta K."/>
            <person name="Shiba T."/>
            <person name="Hattori M."/>
        </authorList>
    </citation>
    <scope>NUCLEOTIDE SEQUENCE [LARGE SCALE GENOMIC DNA]</scope>
    <source>
        <strain evidence="2 3">IFM 10152</strain>
    </source>
</reference>
<evidence type="ECO:0000256" key="1">
    <source>
        <dbReference type="SAM" id="MobiDB-lite"/>
    </source>
</evidence>
<feature type="compositionally biased region" description="Basic and acidic residues" evidence="1">
    <location>
        <begin position="187"/>
        <end position="204"/>
    </location>
</feature>
<dbReference type="STRING" id="247156.NFA_49390"/>
<dbReference type="HOGENOM" id="CLU_751901_0_0_11"/>
<protein>
    <submittedName>
        <fullName evidence="2">Putative transposase</fullName>
    </submittedName>
</protein>
<sequence length="368" mass="39245">MVLAAPTEFCSLLPSGEASGALFGSLRGAANGCKVQATRSTPARLRALRTCRLRRAGFKGLAELVDSDLFLPGCASLRVGWTELCCMMFGLWAMSCPTPCAGRVVGVGRAVVAGVRAASAGWRYSAGRRAGGVRGGSVRADQRLCVAAAAAVVRCHCPDRAPSLHRVDRGWPVAASTPRGAGRTGRPRLDRLVSGRDRRSERASEGIFDGAEPGRSRQARLEDPRPVRSGGNATVGGISAANTNDAEALPPLVKAIPAIRSWRGPRRRRPAKLHADKAYDTANLPHGCVTVVLASVSPARASSPPNRLGRHRWVIMLDLMADRLSPPQPPLRPQGHTLPRLPHPCRGADLLQETREINHMRHGLSSTI</sequence>
<dbReference type="EMBL" id="AP006618">
    <property type="protein sequence ID" value="BAD59791.1"/>
    <property type="molecule type" value="Genomic_DNA"/>
</dbReference>
<evidence type="ECO:0000313" key="3">
    <source>
        <dbReference type="Proteomes" id="UP000006820"/>
    </source>
</evidence>
<dbReference type="Proteomes" id="UP000006820">
    <property type="component" value="Chromosome"/>
</dbReference>
<feature type="compositionally biased region" description="Basic and acidic residues" evidence="1">
    <location>
        <begin position="212"/>
        <end position="226"/>
    </location>
</feature>
<dbReference type="KEGG" id="nfa:NFA_49390"/>
<keyword evidence="3" id="KW-1185">Reference proteome</keyword>